<dbReference type="GO" id="GO:0008360">
    <property type="term" value="P:regulation of cell shape"/>
    <property type="evidence" value="ECO:0007669"/>
    <property type="project" value="UniProtKB-KW"/>
</dbReference>
<dbReference type="EMBL" id="CP000360">
    <property type="protein sequence ID" value="ABF40465.1"/>
    <property type="molecule type" value="Genomic_DNA"/>
</dbReference>
<reference evidence="9 10" key="1">
    <citation type="journal article" date="2009" name="Appl. Environ. Microbiol.">
        <title>Three genomes from the phylum Acidobacteria provide insight into the lifestyles of these microorganisms in soils.</title>
        <authorList>
            <person name="Ward N.L."/>
            <person name="Challacombe J.F."/>
            <person name="Janssen P.H."/>
            <person name="Henrissat B."/>
            <person name="Coutinho P.M."/>
            <person name="Wu M."/>
            <person name="Xie G."/>
            <person name="Haft D.H."/>
            <person name="Sait M."/>
            <person name="Badger J."/>
            <person name="Barabote R.D."/>
            <person name="Bradley B."/>
            <person name="Brettin T.S."/>
            <person name="Brinkac L.M."/>
            <person name="Bruce D."/>
            <person name="Creasy T."/>
            <person name="Daugherty S.C."/>
            <person name="Davidsen T.M."/>
            <person name="DeBoy R.T."/>
            <person name="Detter J.C."/>
            <person name="Dodson R.J."/>
            <person name="Durkin A.S."/>
            <person name="Ganapathy A."/>
            <person name="Gwinn-Giglio M."/>
            <person name="Han C.S."/>
            <person name="Khouri H."/>
            <person name="Kiss H."/>
            <person name="Kothari S.P."/>
            <person name="Madupu R."/>
            <person name="Nelson K.E."/>
            <person name="Nelson W.C."/>
            <person name="Paulsen I."/>
            <person name="Penn K."/>
            <person name="Ren Q."/>
            <person name="Rosovitz M.J."/>
            <person name="Selengut J.D."/>
            <person name="Shrivastava S."/>
            <person name="Sullivan S.A."/>
            <person name="Tapia R."/>
            <person name="Thompson L.S."/>
            <person name="Watkins K.L."/>
            <person name="Yang Q."/>
            <person name="Yu C."/>
            <person name="Zafar N."/>
            <person name="Zhou L."/>
            <person name="Kuske C.R."/>
        </authorList>
    </citation>
    <scope>NUCLEOTIDE SEQUENCE [LARGE SCALE GENOMIC DNA]</scope>
    <source>
        <strain evidence="9 10">Ellin345</strain>
    </source>
</reference>
<feature type="transmembrane region" description="Helical" evidence="8">
    <location>
        <begin position="119"/>
        <end position="140"/>
    </location>
</feature>
<dbReference type="AlphaFoldDB" id="Q1IRN5"/>
<dbReference type="EnsemblBacteria" id="ABF40465">
    <property type="protein sequence ID" value="ABF40465"/>
    <property type="gene ID" value="Acid345_1463"/>
</dbReference>
<dbReference type="HOGENOM" id="CLU_1551945_0_0_0"/>
<protein>
    <submittedName>
        <fullName evidence="9">Uncharacterized protein</fullName>
    </submittedName>
</protein>
<dbReference type="eggNOG" id="ENOG5032SDF">
    <property type="taxonomic scope" value="Bacteria"/>
</dbReference>
<proteinExistence type="inferred from homology"/>
<keyword evidence="3" id="KW-1003">Cell membrane</keyword>
<comment type="subcellular location">
    <subcellularLocation>
        <location evidence="1">Cell membrane</location>
        <topology evidence="1">Multi-pass membrane protein</topology>
    </subcellularLocation>
</comment>
<name>Q1IRN5_KORVE</name>
<dbReference type="NCBIfam" id="TIGR03426">
    <property type="entry name" value="shape_MreD"/>
    <property type="match status" value="1"/>
</dbReference>
<evidence type="ECO:0000256" key="1">
    <source>
        <dbReference type="ARBA" id="ARBA00004651"/>
    </source>
</evidence>
<keyword evidence="5" id="KW-0133">Cell shape</keyword>
<dbReference type="Proteomes" id="UP000002432">
    <property type="component" value="Chromosome"/>
</dbReference>
<keyword evidence="6 8" id="KW-1133">Transmembrane helix</keyword>
<comment type="similarity">
    <text evidence="2">Belongs to the MreD family.</text>
</comment>
<evidence type="ECO:0000256" key="3">
    <source>
        <dbReference type="ARBA" id="ARBA00022475"/>
    </source>
</evidence>
<feature type="transmembrane region" description="Helical" evidence="8">
    <location>
        <begin position="152"/>
        <end position="169"/>
    </location>
</feature>
<feature type="transmembrane region" description="Helical" evidence="8">
    <location>
        <begin position="20"/>
        <end position="38"/>
    </location>
</feature>
<evidence type="ECO:0000256" key="6">
    <source>
        <dbReference type="ARBA" id="ARBA00022989"/>
    </source>
</evidence>
<evidence type="ECO:0000256" key="2">
    <source>
        <dbReference type="ARBA" id="ARBA00007776"/>
    </source>
</evidence>
<dbReference type="GO" id="GO:0005886">
    <property type="term" value="C:plasma membrane"/>
    <property type="evidence" value="ECO:0007669"/>
    <property type="project" value="UniProtKB-SubCell"/>
</dbReference>
<evidence type="ECO:0000256" key="7">
    <source>
        <dbReference type="ARBA" id="ARBA00023136"/>
    </source>
</evidence>
<keyword evidence="10" id="KW-1185">Reference proteome</keyword>
<keyword evidence="7 8" id="KW-0472">Membrane</keyword>
<evidence type="ECO:0000256" key="5">
    <source>
        <dbReference type="ARBA" id="ARBA00022960"/>
    </source>
</evidence>
<gene>
    <name evidence="9" type="ordered locus">Acid345_1463</name>
</gene>
<evidence type="ECO:0000256" key="8">
    <source>
        <dbReference type="SAM" id="Phobius"/>
    </source>
</evidence>
<evidence type="ECO:0000313" key="10">
    <source>
        <dbReference type="Proteomes" id="UP000002432"/>
    </source>
</evidence>
<organism evidence="9 10">
    <name type="scientific">Koribacter versatilis (strain Ellin345)</name>
    <dbReference type="NCBI Taxonomy" id="204669"/>
    <lineage>
        <taxon>Bacteria</taxon>
        <taxon>Pseudomonadati</taxon>
        <taxon>Acidobacteriota</taxon>
        <taxon>Terriglobia</taxon>
        <taxon>Terriglobales</taxon>
        <taxon>Candidatus Korobacteraceae</taxon>
        <taxon>Candidatus Korobacter</taxon>
    </lineage>
</organism>
<dbReference type="STRING" id="204669.Acid345_1463"/>
<feature type="transmembrane region" description="Helical" evidence="8">
    <location>
        <begin position="45"/>
        <end position="61"/>
    </location>
</feature>
<evidence type="ECO:0000313" key="9">
    <source>
        <dbReference type="EMBL" id="ABF40465.1"/>
    </source>
</evidence>
<sequence>MSELVAPHPRSREQVEVYSFSWPVAIVAPLLAIFLQAFIPIKIHFFDVFDLPLLVTIYFAMSRRNPITGLLQGSIIGLVQDSLTRDMIGMYGIAKTLVGFAASQLGAKIDSDNPSSRFLLTLGFYIGHQSVYFLIARGMVRQPIEWHWAHEMLGAVANALLAVFLFAVMDRFRQRA</sequence>
<accession>Q1IRN5</accession>
<evidence type="ECO:0000256" key="4">
    <source>
        <dbReference type="ARBA" id="ARBA00022692"/>
    </source>
</evidence>
<dbReference type="InterPro" id="IPR007227">
    <property type="entry name" value="Cell_shape_determining_MreD"/>
</dbReference>
<keyword evidence="4 8" id="KW-0812">Transmembrane</keyword>
<dbReference type="KEGG" id="aba:Acid345_1463"/>